<sequence>MTDREPGTQPSAAPPGVNTQTLEKQRPQAPQTPQGAARKPAGGPQKPAKRHPFLRALGWCFALLTAFLIALGLLFWWWTERLAEEPAPPLLDGVPFSNAVYSAEGALLHLAPASDGIYRLKTPLSAIAKEAVISTVFYEDRYYRKHPGVNPLALVRAAFATATGSRPIGASTITMQVARMRLNLETRSIKGKLAQIEAALRYEAHYTKDEILEAYLNLAPYGGNIEGISAAARLYFHKEAGALLPVESLGLAVVPQNPVKRRPWEGPEFDSARVRLAKAAVREGVFPRSLEPALAGPIAVADPSQSPFESPHYVRLLESMHSSAGERIRGTLRLSVQHRMESVISQALSRLRPWGISNAAVAVVDARDKSLLALVGSADFFSDEIAGEVSAWRAPRSPGSTLKPFVYGLALDQGLIHSKSILSDSPTNFAGYAPENADGHFRGPVNATAALVESRNLPAIELAGKIRPDLYSLLERADVHLPAPRSHYGLSIALGGAEVTMENLASLYASLASSGLWSPVRFTADAPRDAAPRPLLSPEAAWIVGQMLESRGESIRVGGKRFPLIYKTGTSNGFRDAWTAGWVGPYVIVVWAGNFDGRPNGYFRGATLAAPLWREAASRLAADPSLDWPETAATGSARTQVPEGLRVVEESVCRATGDVGNRLCRDKTPAWFIPGKSPVRDSGVFREILIDKTTGLRACREAPGRTERRVWEFWPSHFQRMFLAAGIVKRPPPPYEPGCEAYARSGNTPGGAAGDPPVILSPQRGVAYFTGTAGRSRAAVILEAGLAAQAKTVYWFDGSVFLGAARGGRAISKSFSPGEHRITATDDLGRSTSVRLLVRTP</sequence>
<keyword evidence="7" id="KW-0808">Transferase</keyword>
<dbReference type="Proteomes" id="UP000715095">
    <property type="component" value="Unassembled WGS sequence"/>
</dbReference>
<gene>
    <name evidence="17" type="primary">pbpC</name>
    <name evidence="17" type="ORF">H6A60_08470</name>
</gene>
<evidence type="ECO:0000313" key="18">
    <source>
        <dbReference type="Proteomes" id="UP000715095"/>
    </source>
</evidence>
<proteinExistence type="inferred from homology"/>
<evidence type="ECO:0000256" key="1">
    <source>
        <dbReference type="ARBA" id="ARBA00004752"/>
    </source>
</evidence>
<keyword evidence="13" id="KW-0812">Transmembrane</keyword>
<dbReference type="InterPro" id="IPR050396">
    <property type="entry name" value="Glycosyltr_51/Transpeptidase"/>
</dbReference>
<dbReference type="NCBIfam" id="TIGR02073">
    <property type="entry name" value="PBP_1c"/>
    <property type="match status" value="1"/>
</dbReference>
<evidence type="ECO:0000259" key="15">
    <source>
        <dbReference type="Pfam" id="PF00912"/>
    </source>
</evidence>
<dbReference type="InterPro" id="IPR001264">
    <property type="entry name" value="Glyco_trans_51"/>
</dbReference>
<evidence type="ECO:0000256" key="13">
    <source>
        <dbReference type="SAM" id="Phobius"/>
    </source>
</evidence>
<name>A0ABS2DT83_9BURK</name>
<dbReference type="Gene3D" id="3.40.710.10">
    <property type="entry name" value="DD-peptidase/beta-lactamase superfamily"/>
    <property type="match status" value="1"/>
</dbReference>
<feature type="region of interest" description="Disordered" evidence="12">
    <location>
        <begin position="1"/>
        <end position="48"/>
    </location>
</feature>
<dbReference type="InterPro" id="IPR023346">
    <property type="entry name" value="Lysozyme-like_dom_sf"/>
</dbReference>
<keyword evidence="5" id="KW-0645">Protease</keyword>
<evidence type="ECO:0000259" key="14">
    <source>
        <dbReference type="Pfam" id="PF00905"/>
    </source>
</evidence>
<reference evidence="17 18" key="1">
    <citation type="journal article" date="2021" name="Sci. Rep.">
        <title>The distribution of antibiotic resistance genes in chicken gut microbiota commensals.</title>
        <authorList>
            <person name="Juricova H."/>
            <person name="Matiasovicova J."/>
            <person name="Kubasova T."/>
            <person name="Cejkova D."/>
            <person name="Rychlik I."/>
        </authorList>
    </citation>
    <scope>NUCLEOTIDE SEQUENCE [LARGE SCALE GENOMIC DNA]</scope>
    <source>
        <strain evidence="17 18">An829</strain>
    </source>
</reference>
<feature type="transmembrane region" description="Helical" evidence="13">
    <location>
        <begin position="56"/>
        <end position="78"/>
    </location>
</feature>
<dbReference type="InterPro" id="IPR011815">
    <property type="entry name" value="PBP_1c"/>
</dbReference>
<comment type="pathway">
    <text evidence="1">Cell wall biogenesis; peptidoglycan biosynthesis.</text>
</comment>
<dbReference type="Pfam" id="PF06832">
    <property type="entry name" value="BiPBP_C"/>
    <property type="match status" value="1"/>
</dbReference>
<keyword evidence="13" id="KW-0472">Membrane</keyword>
<dbReference type="InterPro" id="IPR001460">
    <property type="entry name" value="PCN-bd_Tpept"/>
</dbReference>
<evidence type="ECO:0000256" key="2">
    <source>
        <dbReference type="ARBA" id="ARBA00007090"/>
    </source>
</evidence>
<dbReference type="EMBL" id="JACJJC010000013">
    <property type="protein sequence ID" value="MBM6704514.1"/>
    <property type="molecule type" value="Genomic_DNA"/>
</dbReference>
<evidence type="ECO:0000259" key="16">
    <source>
        <dbReference type="Pfam" id="PF06832"/>
    </source>
</evidence>
<dbReference type="PANTHER" id="PTHR32282:SF15">
    <property type="entry name" value="PENICILLIN-BINDING PROTEIN 1C"/>
    <property type="match status" value="1"/>
</dbReference>
<dbReference type="Gene3D" id="1.10.3810.10">
    <property type="entry name" value="Biosynthetic peptidoglycan transglycosylase-like"/>
    <property type="match status" value="1"/>
</dbReference>
<evidence type="ECO:0000256" key="12">
    <source>
        <dbReference type="SAM" id="MobiDB-lite"/>
    </source>
</evidence>
<dbReference type="InterPro" id="IPR036950">
    <property type="entry name" value="PBP_transglycosylase"/>
</dbReference>
<evidence type="ECO:0000256" key="4">
    <source>
        <dbReference type="ARBA" id="ARBA00022645"/>
    </source>
</evidence>
<dbReference type="PANTHER" id="PTHR32282">
    <property type="entry name" value="BINDING PROTEIN TRANSPEPTIDASE, PUTATIVE-RELATED"/>
    <property type="match status" value="1"/>
</dbReference>
<comment type="similarity">
    <text evidence="3">In the N-terminal section; belongs to the glycosyltransferase 51 family.</text>
</comment>
<feature type="domain" description="Penicillin-binding C-terminal" evidence="16">
    <location>
        <begin position="752"/>
        <end position="835"/>
    </location>
</feature>
<keyword evidence="8" id="KW-0378">Hydrolase</keyword>
<feature type="domain" description="Glycosyl transferase family 51" evidence="15">
    <location>
        <begin position="119"/>
        <end position="274"/>
    </location>
</feature>
<comment type="caution">
    <text evidence="17">The sequence shown here is derived from an EMBL/GenBank/DDBJ whole genome shotgun (WGS) entry which is preliminary data.</text>
</comment>
<feature type="domain" description="Penicillin-binding protein transpeptidase" evidence="14">
    <location>
        <begin position="360"/>
        <end position="583"/>
    </location>
</feature>
<dbReference type="SUPFAM" id="SSF53955">
    <property type="entry name" value="Lysozyme-like"/>
    <property type="match status" value="1"/>
</dbReference>
<evidence type="ECO:0000256" key="11">
    <source>
        <dbReference type="ARBA" id="ARBA00049902"/>
    </source>
</evidence>
<accession>A0ABS2DT83</accession>
<dbReference type="InterPro" id="IPR012338">
    <property type="entry name" value="Beta-lactam/transpept-like"/>
</dbReference>
<evidence type="ECO:0000256" key="7">
    <source>
        <dbReference type="ARBA" id="ARBA00022679"/>
    </source>
</evidence>
<dbReference type="EC" id="2.4.99.28" evidence="10"/>
<keyword evidence="6" id="KW-0328">Glycosyltransferase</keyword>
<evidence type="ECO:0000256" key="3">
    <source>
        <dbReference type="ARBA" id="ARBA00007739"/>
    </source>
</evidence>
<protein>
    <recommendedName>
        <fullName evidence="10">peptidoglycan glycosyltransferase</fullName>
        <ecNumber evidence="10">2.4.99.28</ecNumber>
    </recommendedName>
</protein>
<evidence type="ECO:0000256" key="5">
    <source>
        <dbReference type="ARBA" id="ARBA00022670"/>
    </source>
</evidence>
<dbReference type="InterPro" id="IPR009647">
    <property type="entry name" value="PBP_C"/>
</dbReference>
<evidence type="ECO:0000256" key="9">
    <source>
        <dbReference type="ARBA" id="ARBA00023268"/>
    </source>
</evidence>
<organism evidence="17 18">
    <name type="scientific">Sutterella massiliensis</name>
    <dbReference type="NCBI Taxonomy" id="1816689"/>
    <lineage>
        <taxon>Bacteria</taxon>
        <taxon>Pseudomonadati</taxon>
        <taxon>Pseudomonadota</taxon>
        <taxon>Betaproteobacteria</taxon>
        <taxon>Burkholderiales</taxon>
        <taxon>Sutterellaceae</taxon>
        <taxon>Sutterella</taxon>
    </lineage>
</organism>
<evidence type="ECO:0000256" key="6">
    <source>
        <dbReference type="ARBA" id="ARBA00022676"/>
    </source>
</evidence>
<keyword evidence="18" id="KW-1185">Reference proteome</keyword>
<dbReference type="SUPFAM" id="SSF56601">
    <property type="entry name" value="beta-lactamase/transpeptidase-like"/>
    <property type="match status" value="1"/>
</dbReference>
<feature type="compositionally biased region" description="Polar residues" evidence="12">
    <location>
        <begin position="17"/>
        <end position="34"/>
    </location>
</feature>
<evidence type="ECO:0000256" key="8">
    <source>
        <dbReference type="ARBA" id="ARBA00022801"/>
    </source>
</evidence>
<keyword evidence="4" id="KW-0121">Carboxypeptidase</keyword>
<dbReference type="Pfam" id="PF00912">
    <property type="entry name" value="Transgly"/>
    <property type="match status" value="1"/>
</dbReference>
<comment type="catalytic activity">
    <reaction evidence="11">
        <text>[GlcNAc-(1-&gt;4)-Mur2Ac(oyl-L-Ala-gamma-D-Glu-L-Lys-D-Ala-D-Ala)](n)-di-trans,octa-cis-undecaprenyl diphosphate + beta-D-GlcNAc-(1-&gt;4)-Mur2Ac(oyl-L-Ala-gamma-D-Glu-L-Lys-D-Ala-D-Ala)-di-trans,octa-cis-undecaprenyl diphosphate = [GlcNAc-(1-&gt;4)-Mur2Ac(oyl-L-Ala-gamma-D-Glu-L-Lys-D-Ala-D-Ala)](n+1)-di-trans,octa-cis-undecaprenyl diphosphate + di-trans,octa-cis-undecaprenyl diphosphate + H(+)</text>
        <dbReference type="Rhea" id="RHEA:23708"/>
        <dbReference type="Rhea" id="RHEA-COMP:9602"/>
        <dbReference type="Rhea" id="RHEA-COMP:9603"/>
        <dbReference type="ChEBI" id="CHEBI:15378"/>
        <dbReference type="ChEBI" id="CHEBI:58405"/>
        <dbReference type="ChEBI" id="CHEBI:60033"/>
        <dbReference type="ChEBI" id="CHEBI:78435"/>
        <dbReference type="EC" id="2.4.99.28"/>
    </reaction>
</comment>
<keyword evidence="13" id="KW-1133">Transmembrane helix</keyword>
<evidence type="ECO:0000256" key="10">
    <source>
        <dbReference type="ARBA" id="ARBA00044770"/>
    </source>
</evidence>
<keyword evidence="9" id="KW-0511">Multifunctional enzyme</keyword>
<comment type="similarity">
    <text evidence="2">In the C-terminal section; belongs to the transpeptidase family.</text>
</comment>
<dbReference type="RefSeq" id="WP_205103442.1">
    <property type="nucleotide sequence ID" value="NZ_JACJJC010000013.1"/>
</dbReference>
<evidence type="ECO:0000313" key="17">
    <source>
        <dbReference type="EMBL" id="MBM6704514.1"/>
    </source>
</evidence>
<dbReference type="Pfam" id="PF00905">
    <property type="entry name" value="Transpeptidase"/>
    <property type="match status" value="1"/>
</dbReference>